<protein>
    <recommendedName>
        <fullName evidence="1">Sugar 3,4-ketoisomerase QdtA cupin domain-containing protein</fullName>
    </recommendedName>
</protein>
<proteinExistence type="predicted"/>
<dbReference type="Proteomes" id="UP000317730">
    <property type="component" value="Unassembled WGS sequence"/>
</dbReference>
<reference evidence="2 3" key="1">
    <citation type="submission" date="2019-06" db="EMBL/GenBank/DDBJ databases">
        <title>Whole genome shotgun sequence of Acetobacter peroxydans NBRC 13755.</title>
        <authorList>
            <person name="Hosoyama A."/>
            <person name="Uohara A."/>
            <person name="Ohji S."/>
            <person name="Ichikawa N."/>
        </authorList>
    </citation>
    <scope>NUCLEOTIDE SEQUENCE [LARGE SCALE GENOMIC DNA]</scope>
    <source>
        <strain evidence="2 3">NBRC 13755</strain>
    </source>
</reference>
<sequence length="158" mass="18052">MKSGVQMENDILELERPELFGLITVPIRGDNRGKLVAVENMNGIPFEMKRIFMIYGTSSDAVRGAHANRDSSFAFLTIAGSCRVRLKTHKGTIADEELASPDKLLWIDRMVWKEMYDFSDDCILVVISDHLYNPHEYINGFDEYKTIMAEWVTNGRNS</sequence>
<dbReference type="AlphaFoldDB" id="A0A4Y3TQC3"/>
<dbReference type="InterPro" id="IPR008894">
    <property type="entry name" value="QdtA_cupin_dom"/>
</dbReference>
<evidence type="ECO:0000313" key="2">
    <source>
        <dbReference type="EMBL" id="GEB85221.1"/>
    </source>
</evidence>
<evidence type="ECO:0000313" key="3">
    <source>
        <dbReference type="Proteomes" id="UP000317730"/>
    </source>
</evidence>
<dbReference type="RefSeq" id="WP_198911742.1">
    <property type="nucleotide sequence ID" value="NZ_BAPL01000024.1"/>
</dbReference>
<dbReference type="Pfam" id="PF05523">
    <property type="entry name" value="FdtA"/>
    <property type="match status" value="1"/>
</dbReference>
<dbReference type="EMBL" id="BJMV01000004">
    <property type="protein sequence ID" value="GEB85221.1"/>
    <property type="molecule type" value="Genomic_DNA"/>
</dbReference>
<dbReference type="InterPro" id="IPR014710">
    <property type="entry name" value="RmlC-like_jellyroll"/>
</dbReference>
<dbReference type="CDD" id="cd20292">
    <property type="entry name" value="cupin_QdtA-like"/>
    <property type="match status" value="1"/>
</dbReference>
<keyword evidence="3" id="KW-1185">Reference proteome</keyword>
<accession>A0A4Y3TQC3</accession>
<dbReference type="Gene3D" id="2.60.120.10">
    <property type="entry name" value="Jelly Rolls"/>
    <property type="match status" value="1"/>
</dbReference>
<gene>
    <name evidence="2" type="ORF">APE01nite_10180</name>
</gene>
<dbReference type="InterPro" id="IPR011051">
    <property type="entry name" value="RmlC_Cupin_sf"/>
</dbReference>
<comment type="caution">
    <text evidence="2">The sequence shown here is derived from an EMBL/GenBank/DDBJ whole genome shotgun (WGS) entry which is preliminary data.</text>
</comment>
<feature type="domain" description="Sugar 3,4-ketoisomerase QdtA cupin" evidence="1">
    <location>
        <begin position="22"/>
        <end position="148"/>
    </location>
</feature>
<evidence type="ECO:0000259" key="1">
    <source>
        <dbReference type="Pfam" id="PF05523"/>
    </source>
</evidence>
<organism evidence="2 3">
    <name type="scientific">Acetobacter peroxydans</name>
    <dbReference type="NCBI Taxonomy" id="104098"/>
    <lineage>
        <taxon>Bacteria</taxon>
        <taxon>Pseudomonadati</taxon>
        <taxon>Pseudomonadota</taxon>
        <taxon>Alphaproteobacteria</taxon>
        <taxon>Acetobacterales</taxon>
        <taxon>Acetobacteraceae</taxon>
        <taxon>Acetobacter</taxon>
    </lineage>
</organism>
<name>A0A4Y3TQC3_9PROT</name>
<dbReference type="SUPFAM" id="SSF51182">
    <property type="entry name" value="RmlC-like cupins"/>
    <property type="match status" value="1"/>
</dbReference>